<comment type="caution">
    <text evidence="1">The sequence shown here is derived from an EMBL/GenBank/DDBJ whole genome shotgun (WGS) entry which is preliminary data.</text>
</comment>
<dbReference type="EMBL" id="BAABLO010000011">
    <property type="protein sequence ID" value="GAA4726003.1"/>
    <property type="molecule type" value="Genomic_DNA"/>
</dbReference>
<evidence type="ECO:0000313" key="2">
    <source>
        <dbReference type="Proteomes" id="UP001500556"/>
    </source>
</evidence>
<organism evidence="1 2">
    <name type="scientific">Pedococcus ginsenosidimutans</name>
    <dbReference type="NCBI Taxonomy" id="490570"/>
    <lineage>
        <taxon>Bacteria</taxon>
        <taxon>Bacillati</taxon>
        <taxon>Actinomycetota</taxon>
        <taxon>Actinomycetes</taxon>
        <taxon>Micrococcales</taxon>
        <taxon>Intrasporangiaceae</taxon>
        <taxon>Pedococcus</taxon>
    </lineage>
</organism>
<dbReference type="RefSeq" id="WP_345503772.1">
    <property type="nucleotide sequence ID" value="NZ_BAABLO010000011.1"/>
</dbReference>
<sequence>MARRRVVASVGTALVVAVALGALGSFAGFPPGSRVRIELFELPGPQGQVVGPPRDGILVDQLVEADPSHWGGSFVDGDALVATFVDVDEATARRALTEAGVSSAVRLEARRVSRAEADAVRDSIEGTGVMGSSVTGLGFDPYRSVVEVEARRPDLGLVERLEEATAGSDVPVRIHWRPDAPRAV</sequence>
<proteinExistence type="predicted"/>
<evidence type="ECO:0000313" key="1">
    <source>
        <dbReference type="EMBL" id="GAA4726003.1"/>
    </source>
</evidence>
<protein>
    <submittedName>
        <fullName evidence="1">Uncharacterized protein</fullName>
    </submittedName>
</protein>
<reference evidence="2" key="1">
    <citation type="journal article" date="2019" name="Int. J. Syst. Evol. Microbiol.">
        <title>The Global Catalogue of Microorganisms (GCM) 10K type strain sequencing project: providing services to taxonomists for standard genome sequencing and annotation.</title>
        <authorList>
            <consortium name="The Broad Institute Genomics Platform"/>
            <consortium name="The Broad Institute Genome Sequencing Center for Infectious Disease"/>
            <person name="Wu L."/>
            <person name="Ma J."/>
        </authorList>
    </citation>
    <scope>NUCLEOTIDE SEQUENCE [LARGE SCALE GENOMIC DNA]</scope>
    <source>
        <strain evidence="2">JCM 18961</strain>
    </source>
</reference>
<accession>A0ABP8YGK9</accession>
<keyword evidence="2" id="KW-1185">Reference proteome</keyword>
<dbReference type="Proteomes" id="UP001500556">
    <property type="component" value="Unassembled WGS sequence"/>
</dbReference>
<gene>
    <name evidence="1" type="ORF">GCM10025782_25290</name>
</gene>
<name>A0ABP8YGK9_9MICO</name>